<name>A0A397W4S7_9GLOM</name>
<reference evidence="1 2" key="1">
    <citation type="submission" date="2018-06" db="EMBL/GenBank/DDBJ databases">
        <title>Comparative genomics reveals the genomic features of Rhizophagus irregularis, R. cerebriforme, R. diaphanum and Gigaspora rosea, and their symbiotic lifestyle signature.</title>
        <authorList>
            <person name="Morin E."/>
            <person name="San Clemente H."/>
            <person name="Chen E.C.H."/>
            <person name="De La Providencia I."/>
            <person name="Hainaut M."/>
            <person name="Kuo A."/>
            <person name="Kohler A."/>
            <person name="Murat C."/>
            <person name="Tang N."/>
            <person name="Roy S."/>
            <person name="Loubradou J."/>
            <person name="Henrissat B."/>
            <person name="Grigoriev I.V."/>
            <person name="Corradi N."/>
            <person name="Roux C."/>
            <person name="Martin F.M."/>
        </authorList>
    </citation>
    <scope>NUCLEOTIDE SEQUENCE [LARGE SCALE GENOMIC DNA]</scope>
    <source>
        <strain evidence="1 2">DAOM 194757</strain>
    </source>
</reference>
<dbReference type="Proteomes" id="UP000266673">
    <property type="component" value="Unassembled WGS sequence"/>
</dbReference>
<protein>
    <submittedName>
        <fullName evidence="1">Uncharacterized protein</fullName>
    </submittedName>
</protein>
<organism evidence="1 2">
    <name type="scientific">Gigaspora rosea</name>
    <dbReference type="NCBI Taxonomy" id="44941"/>
    <lineage>
        <taxon>Eukaryota</taxon>
        <taxon>Fungi</taxon>
        <taxon>Fungi incertae sedis</taxon>
        <taxon>Mucoromycota</taxon>
        <taxon>Glomeromycotina</taxon>
        <taxon>Glomeromycetes</taxon>
        <taxon>Diversisporales</taxon>
        <taxon>Gigasporaceae</taxon>
        <taxon>Gigaspora</taxon>
    </lineage>
</organism>
<dbReference type="EMBL" id="QKWP01000032">
    <property type="protein sequence ID" value="RIB29674.1"/>
    <property type="molecule type" value="Genomic_DNA"/>
</dbReference>
<proteinExistence type="predicted"/>
<evidence type="ECO:0000313" key="2">
    <source>
        <dbReference type="Proteomes" id="UP000266673"/>
    </source>
</evidence>
<keyword evidence="2" id="KW-1185">Reference proteome</keyword>
<sequence length="55" mass="6397">MMSYYFITIINKMAIKNFTSFFVNNLPKRIFEQYTIPVTLCLLILGCSELRDAIG</sequence>
<comment type="caution">
    <text evidence="1">The sequence shown here is derived from an EMBL/GenBank/DDBJ whole genome shotgun (WGS) entry which is preliminary data.</text>
</comment>
<evidence type="ECO:0000313" key="1">
    <source>
        <dbReference type="EMBL" id="RIB29674.1"/>
    </source>
</evidence>
<accession>A0A397W4S7</accession>
<dbReference type="AlphaFoldDB" id="A0A397W4S7"/>
<gene>
    <name evidence="1" type="ORF">C2G38_2056233</name>
</gene>